<feature type="region of interest" description="Disordered" evidence="1">
    <location>
        <begin position="60"/>
        <end position="146"/>
    </location>
</feature>
<sequence>MTNAFAGEKIIKNPPSIIATVKATGGLRAAVLCASANGKPPPSRFGGSRNQATLFTGVARSRSPGLTQPPLLADWLAPSPSPSRSHPEARERDASASAPERAPAQGSQPAGQGDVHRETERERVRESEPTALTGVLNGRVLIGPRPRLGTSGCPRVEFPPAAIVAPASSNEITTTGAVGPRTPGPPRFTRSSVTIVSRAVPERDIAEDLRKSSCPPPVKNTYGISLRDLAPVSVEQILADLGEGLKGLTGAQDPAPKGLDLLRLRFTVHAREGGSETASRVEKDVIDADLISVPRTKMHADVFSAAWLFGIGSRERRACPQTFVLDKEPRRISGKLCGFEADRDAGERVGLDAVRVPPYFMGKENRRPPRGGKFE</sequence>
<feature type="compositionally biased region" description="Basic and acidic residues" evidence="1">
    <location>
        <begin position="114"/>
        <end position="128"/>
    </location>
</feature>
<evidence type="ECO:0000313" key="3">
    <source>
        <dbReference type="Proteomes" id="UP000076502"/>
    </source>
</evidence>
<feature type="compositionally biased region" description="Basic and acidic residues" evidence="1">
    <location>
        <begin position="85"/>
        <end position="94"/>
    </location>
</feature>
<keyword evidence="3" id="KW-1185">Reference proteome</keyword>
<dbReference type="AlphaFoldDB" id="A0A154P8I7"/>
<evidence type="ECO:0000313" key="2">
    <source>
        <dbReference type="EMBL" id="KZC07528.1"/>
    </source>
</evidence>
<proteinExistence type="predicted"/>
<organism evidence="2 3">
    <name type="scientific">Dufourea novaeangliae</name>
    <name type="common">Sweat bee</name>
    <dbReference type="NCBI Taxonomy" id="178035"/>
    <lineage>
        <taxon>Eukaryota</taxon>
        <taxon>Metazoa</taxon>
        <taxon>Ecdysozoa</taxon>
        <taxon>Arthropoda</taxon>
        <taxon>Hexapoda</taxon>
        <taxon>Insecta</taxon>
        <taxon>Pterygota</taxon>
        <taxon>Neoptera</taxon>
        <taxon>Endopterygota</taxon>
        <taxon>Hymenoptera</taxon>
        <taxon>Apocrita</taxon>
        <taxon>Aculeata</taxon>
        <taxon>Apoidea</taxon>
        <taxon>Anthophila</taxon>
        <taxon>Halictidae</taxon>
        <taxon>Rophitinae</taxon>
        <taxon>Dufourea</taxon>
    </lineage>
</organism>
<gene>
    <name evidence="2" type="ORF">WN55_08299</name>
</gene>
<reference evidence="2 3" key="1">
    <citation type="submission" date="2015-07" db="EMBL/GenBank/DDBJ databases">
        <title>The genome of Dufourea novaeangliae.</title>
        <authorList>
            <person name="Pan H."/>
            <person name="Kapheim K."/>
        </authorList>
    </citation>
    <scope>NUCLEOTIDE SEQUENCE [LARGE SCALE GENOMIC DNA]</scope>
    <source>
        <strain evidence="2">0120121106</strain>
        <tissue evidence="2">Whole body</tissue>
    </source>
</reference>
<protein>
    <submittedName>
        <fullName evidence="2">Uncharacterized protein</fullName>
    </submittedName>
</protein>
<evidence type="ECO:0000256" key="1">
    <source>
        <dbReference type="SAM" id="MobiDB-lite"/>
    </source>
</evidence>
<accession>A0A154P8I7</accession>
<dbReference type="EMBL" id="KQ434827">
    <property type="protein sequence ID" value="KZC07528.1"/>
    <property type="molecule type" value="Genomic_DNA"/>
</dbReference>
<name>A0A154P8I7_DUFNO</name>
<dbReference type="Proteomes" id="UP000076502">
    <property type="component" value="Unassembled WGS sequence"/>
</dbReference>